<name>A0A1Y2NNU0_STRFR</name>
<reference evidence="2 3" key="1">
    <citation type="submission" date="2016-09" db="EMBL/GenBank/DDBJ databases">
        <title>Streptomyces fradiae DSM40063, a candidate organism with high potential of specific P450 cytochromes.</title>
        <authorList>
            <person name="Grumaz C."/>
            <person name="Vainshtein Y."/>
            <person name="Kirstahler P."/>
            <person name="Sohn K."/>
        </authorList>
    </citation>
    <scope>NUCLEOTIDE SEQUENCE [LARGE SCALE GENOMIC DNA]</scope>
    <source>
        <strain evidence="2 3">DSM 40063</strain>
    </source>
</reference>
<organism evidence="2 3">
    <name type="scientific">Streptomyces fradiae ATCC 10745 = DSM 40063</name>
    <dbReference type="NCBI Taxonomy" id="1319510"/>
    <lineage>
        <taxon>Bacteria</taxon>
        <taxon>Bacillati</taxon>
        <taxon>Actinomycetota</taxon>
        <taxon>Actinomycetes</taxon>
        <taxon>Kitasatosporales</taxon>
        <taxon>Streptomycetaceae</taxon>
        <taxon>Streptomyces</taxon>
    </lineage>
</organism>
<accession>A0A1Y2NNU0</accession>
<evidence type="ECO:0000256" key="1">
    <source>
        <dbReference type="SAM" id="MobiDB-lite"/>
    </source>
</evidence>
<evidence type="ECO:0000313" key="3">
    <source>
        <dbReference type="Proteomes" id="UP000194318"/>
    </source>
</evidence>
<dbReference type="EMBL" id="MIFZ01000334">
    <property type="protein sequence ID" value="OSY49163.1"/>
    <property type="molecule type" value="Genomic_DNA"/>
</dbReference>
<proteinExistence type="predicted"/>
<comment type="caution">
    <text evidence="2">The sequence shown here is derived from an EMBL/GenBank/DDBJ whole genome shotgun (WGS) entry which is preliminary data.</text>
</comment>
<dbReference type="Proteomes" id="UP000194318">
    <property type="component" value="Unassembled WGS sequence"/>
</dbReference>
<evidence type="ECO:0000313" key="2">
    <source>
        <dbReference type="EMBL" id="OSY49163.1"/>
    </source>
</evidence>
<dbReference type="AlphaFoldDB" id="A0A1Y2NNU0"/>
<sequence>MADDASVMVSSWTRRRRMHCNWCCTVISPVSRATFAHVSPSTSPPSEAEDEDQHVGRVERVTGGPSGFEELAGFLD</sequence>
<gene>
    <name evidence="2" type="ORF">BG846_05209</name>
</gene>
<feature type="region of interest" description="Disordered" evidence="1">
    <location>
        <begin position="36"/>
        <end position="66"/>
    </location>
</feature>
<protein>
    <submittedName>
        <fullName evidence="2">Uncharacterized protein</fullName>
    </submittedName>
</protein>